<dbReference type="PROSITE" id="PS51257">
    <property type="entry name" value="PROKAR_LIPOPROTEIN"/>
    <property type="match status" value="1"/>
</dbReference>
<reference evidence="1 2" key="1">
    <citation type="submission" date="2018-10" db="EMBL/GenBank/DDBJ databases">
        <authorList>
            <person name="Perry B.J."/>
            <person name="Sullivan J.T."/>
            <person name="Murphy R.J.T."/>
            <person name="Ramsay J.P."/>
            <person name="Ronson C.W."/>
        </authorList>
    </citation>
    <scope>NUCLEOTIDE SEQUENCE [LARGE SCALE GENOMIC DNA]</scope>
    <source>
        <strain evidence="1 2">R88b</strain>
    </source>
</reference>
<dbReference type="AlphaFoldDB" id="A0A6M7WWX4"/>
<dbReference type="EMBL" id="CP033367">
    <property type="protein sequence ID" value="QKD04584.1"/>
    <property type="molecule type" value="Genomic_DNA"/>
</dbReference>
<dbReference type="Proteomes" id="UP000503017">
    <property type="component" value="Chromosome"/>
</dbReference>
<organism evidence="1 2">
    <name type="scientific">Mesorhizobium loti R88b</name>
    <dbReference type="NCBI Taxonomy" id="935548"/>
    <lineage>
        <taxon>Bacteria</taxon>
        <taxon>Pseudomonadati</taxon>
        <taxon>Pseudomonadota</taxon>
        <taxon>Alphaproteobacteria</taxon>
        <taxon>Hyphomicrobiales</taxon>
        <taxon>Phyllobacteriaceae</taxon>
        <taxon>Mesorhizobium</taxon>
    </lineage>
</organism>
<evidence type="ECO:0000313" key="2">
    <source>
        <dbReference type="Proteomes" id="UP000503017"/>
    </source>
</evidence>
<gene>
    <name evidence="1" type="ORF">EB235_26425</name>
</gene>
<sequence>MMNKFMSGLAVKGRNNAWSIAVVALMSMVSGCQSMDATTTGSLAAKLAVHAPGKKIHYVGKKRNHIFNRKRLMQTTSVTRTTETAYAAFVRPQRTRIAAPAPIKVSYKLGDGGPFLGHSPWICGPSGFGQRAACRAR</sequence>
<proteinExistence type="predicted"/>
<protein>
    <submittedName>
        <fullName evidence="1">Uncharacterized protein</fullName>
    </submittedName>
</protein>
<evidence type="ECO:0000313" key="1">
    <source>
        <dbReference type="EMBL" id="QKD04584.1"/>
    </source>
</evidence>
<name>A0A6M7WWX4_RHILI</name>
<accession>A0A6M7WWX4</accession>